<feature type="transmembrane region" description="Helical" evidence="1">
    <location>
        <begin position="178"/>
        <end position="198"/>
    </location>
</feature>
<feature type="transmembrane region" description="Helical" evidence="1">
    <location>
        <begin position="76"/>
        <end position="94"/>
    </location>
</feature>
<dbReference type="Pfam" id="PF10067">
    <property type="entry name" value="DUF2306"/>
    <property type="match status" value="1"/>
</dbReference>
<keyword evidence="1" id="KW-0812">Transmembrane</keyword>
<name>A0A1A0MHK1_MYCMU</name>
<proteinExistence type="predicted"/>
<protein>
    <submittedName>
        <fullName evidence="3">DUF2306 domain-containing protein</fullName>
    </submittedName>
</protein>
<reference evidence="3 5" key="2">
    <citation type="submission" date="2019-01" db="EMBL/GenBank/DDBJ databases">
        <title>High-quality-draft genome sequences of five non-tuberculosis mycobacteriaceae isolated from a nosocomial environment.</title>
        <authorList>
            <person name="Tiago I."/>
            <person name="Alarico S."/>
            <person name="Pereira S.G."/>
            <person name="Coelho C."/>
            <person name="Maranha A."/>
            <person name="Empadinhas N."/>
        </authorList>
    </citation>
    <scope>NUCLEOTIDE SEQUENCE [LARGE SCALE GENOMIC DNA]</scope>
    <source>
        <strain evidence="3 5">24AIII</strain>
    </source>
</reference>
<evidence type="ECO:0000313" key="2">
    <source>
        <dbReference type="EMBL" id="OBA84907.1"/>
    </source>
</evidence>
<dbReference type="InterPro" id="IPR018750">
    <property type="entry name" value="DUF2306_membrane"/>
</dbReference>
<reference evidence="2 4" key="1">
    <citation type="submission" date="2016-06" db="EMBL/GenBank/DDBJ databases">
        <authorList>
            <person name="Kjaerup R.B."/>
            <person name="Dalgaard T.S."/>
            <person name="Juul-Madsen H.R."/>
        </authorList>
    </citation>
    <scope>NUCLEOTIDE SEQUENCE [LARGE SCALE GENOMIC DNA]</scope>
    <source>
        <strain evidence="2 4">1199456.5</strain>
    </source>
</reference>
<feature type="transmembrane region" description="Helical" evidence="1">
    <location>
        <begin position="115"/>
        <end position="134"/>
    </location>
</feature>
<gene>
    <name evidence="2" type="ORF">A5642_25100</name>
    <name evidence="3" type="ORF">EUA03_16400</name>
</gene>
<dbReference type="EMBL" id="LZSF01000191">
    <property type="protein sequence ID" value="OBA84907.1"/>
    <property type="molecule type" value="Genomic_DNA"/>
</dbReference>
<dbReference type="Proteomes" id="UP000093962">
    <property type="component" value="Unassembled WGS sequence"/>
</dbReference>
<comment type="caution">
    <text evidence="2">The sequence shown here is derived from an EMBL/GenBank/DDBJ whole genome shotgun (WGS) entry which is preliminary data.</text>
</comment>
<feature type="transmembrane region" description="Helical" evidence="1">
    <location>
        <begin position="146"/>
        <end position="166"/>
    </location>
</feature>
<feature type="transmembrane region" description="Helical" evidence="1">
    <location>
        <begin position="210"/>
        <end position="233"/>
    </location>
</feature>
<evidence type="ECO:0000313" key="4">
    <source>
        <dbReference type="Proteomes" id="UP000093962"/>
    </source>
</evidence>
<dbReference type="Proteomes" id="UP000294929">
    <property type="component" value="Unassembled WGS sequence"/>
</dbReference>
<dbReference type="AlphaFoldDB" id="A0A1A0MHK1"/>
<keyword evidence="1" id="KW-1133">Transmembrane helix</keyword>
<dbReference type="OrthoDB" id="4698148at2"/>
<feature type="transmembrane region" description="Helical" evidence="1">
    <location>
        <begin position="12"/>
        <end position="33"/>
    </location>
</feature>
<sequence>MDGHKGIAVSRRFFVLTVAIAAFYVPLALNYTWPLFAPGLSRWQDSVNAVINGRTYAVGDGSVESVRHGAYAEHRVVLMVHTTLAGLALALGLFQFSSRLRTRRPAVHRWIGRSYLTLMSVSMLTALVFLYFTPPAQHFIGPAFETQLRALAIGTLGSGWYAVYAIRRRDVITHQAWMTYGIALMMTAPLLRVIWIGIQPLIPQHDLLTNIGVGSIILGVVAPGSAVFAFMLTKQATPEAGVRSVPAWTYGAAFALAVVGSLAYTALVLRLPTPIPQSLVLFHLVPAWITLAISVRGVFRARTTGDAARERQWRWILWGFAAAPTAASLYAQIVPPAFTTADAVLAGGMDGPVIPITVAFALVVHAAARSQRRTDDDLDEPNVLAAA</sequence>
<feature type="transmembrane region" description="Helical" evidence="1">
    <location>
        <begin position="315"/>
        <end position="333"/>
    </location>
</feature>
<feature type="transmembrane region" description="Helical" evidence="1">
    <location>
        <begin position="245"/>
        <end position="269"/>
    </location>
</feature>
<accession>A0A1A0MHK1</accession>
<feature type="transmembrane region" description="Helical" evidence="1">
    <location>
        <begin position="275"/>
        <end position="295"/>
    </location>
</feature>
<evidence type="ECO:0000313" key="5">
    <source>
        <dbReference type="Proteomes" id="UP000294929"/>
    </source>
</evidence>
<dbReference type="EMBL" id="SDLO01000012">
    <property type="protein sequence ID" value="TDK87923.1"/>
    <property type="molecule type" value="Genomic_DNA"/>
</dbReference>
<organism evidence="2 4">
    <name type="scientific">Mycolicibacterium mucogenicum</name>
    <name type="common">Mycobacterium mucogenicum</name>
    <dbReference type="NCBI Taxonomy" id="56689"/>
    <lineage>
        <taxon>Bacteria</taxon>
        <taxon>Bacillati</taxon>
        <taxon>Actinomycetota</taxon>
        <taxon>Actinomycetes</taxon>
        <taxon>Mycobacteriales</taxon>
        <taxon>Mycobacteriaceae</taxon>
        <taxon>Mycolicibacterium</taxon>
    </lineage>
</organism>
<evidence type="ECO:0000313" key="3">
    <source>
        <dbReference type="EMBL" id="TDK87923.1"/>
    </source>
</evidence>
<evidence type="ECO:0000256" key="1">
    <source>
        <dbReference type="SAM" id="Phobius"/>
    </source>
</evidence>
<feature type="transmembrane region" description="Helical" evidence="1">
    <location>
        <begin position="345"/>
        <end position="364"/>
    </location>
</feature>
<keyword evidence="1" id="KW-0472">Membrane</keyword>